<keyword evidence="3" id="KW-1185">Reference proteome</keyword>
<gene>
    <name evidence="2" type="ORF">M430DRAFT_30912</name>
</gene>
<dbReference type="GeneID" id="36574070"/>
<dbReference type="RefSeq" id="XP_024717302.1">
    <property type="nucleotide sequence ID" value="XM_024865989.1"/>
</dbReference>
<protein>
    <recommendedName>
        <fullName evidence="1">DUF7587 domain-containing protein</fullName>
    </recommendedName>
</protein>
<evidence type="ECO:0000313" key="3">
    <source>
        <dbReference type="Proteomes" id="UP000241818"/>
    </source>
</evidence>
<organism evidence="2 3">
    <name type="scientific">Amorphotheca resinae ATCC 22711</name>
    <dbReference type="NCBI Taxonomy" id="857342"/>
    <lineage>
        <taxon>Eukaryota</taxon>
        <taxon>Fungi</taxon>
        <taxon>Dikarya</taxon>
        <taxon>Ascomycota</taxon>
        <taxon>Pezizomycotina</taxon>
        <taxon>Leotiomycetes</taxon>
        <taxon>Helotiales</taxon>
        <taxon>Amorphothecaceae</taxon>
        <taxon>Amorphotheca</taxon>
    </lineage>
</organism>
<dbReference type="Proteomes" id="UP000241818">
    <property type="component" value="Unassembled WGS sequence"/>
</dbReference>
<dbReference type="InParanoid" id="A0A2T3ARM9"/>
<evidence type="ECO:0000259" key="1">
    <source>
        <dbReference type="Pfam" id="PF24494"/>
    </source>
</evidence>
<dbReference type="AlphaFoldDB" id="A0A2T3ARM9"/>
<feature type="domain" description="DUF7587" evidence="1">
    <location>
        <begin position="155"/>
        <end position="310"/>
    </location>
</feature>
<proteinExistence type="predicted"/>
<dbReference type="Pfam" id="PF24494">
    <property type="entry name" value="DUF7587"/>
    <property type="match status" value="1"/>
</dbReference>
<dbReference type="EMBL" id="KZ679017">
    <property type="protein sequence ID" value="PSS09004.1"/>
    <property type="molecule type" value="Genomic_DNA"/>
</dbReference>
<dbReference type="InterPro" id="IPR056009">
    <property type="entry name" value="DUF7587"/>
</dbReference>
<reference evidence="2 3" key="1">
    <citation type="journal article" date="2018" name="New Phytol.">
        <title>Comparative genomics and transcriptomics depict ericoid mycorrhizal fungi as versatile saprotrophs and plant mutualists.</title>
        <authorList>
            <person name="Martino E."/>
            <person name="Morin E."/>
            <person name="Grelet G.A."/>
            <person name="Kuo A."/>
            <person name="Kohler A."/>
            <person name="Daghino S."/>
            <person name="Barry K.W."/>
            <person name="Cichocki N."/>
            <person name="Clum A."/>
            <person name="Dockter R.B."/>
            <person name="Hainaut M."/>
            <person name="Kuo R.C."/>
            <person name="LaButti K."/>
            <person name="Lindahl B.D."/>
            <person name="Lindquist E.A."/>
            <person name="Lipzen A."/>
            <person name="Khouja H.R."/>
            <person name="Magnuson J."/>
            <person name="Murat C."/>
            <person name="Ohm R.A."/>
            <person name="Singer S.W."/>
            <person name="Spatafora J.W."/>
            <person name="Wang M."/>
            <person name="Veneault-Fourrey C."/>
            <person name="Henrissat B."/>
            <person name="Grigoriev I.V."/>
            <person name="Martin F.M."/>
            <person name="Perotto S."/>
        </authorList>
    </citation>
    <scope>NUCLEOTIDE SEQUENCE [LARGE SCALE GENOMIC DNA]</scope>
    <source>
        <strain evidence="2 3">ATCC 22711</strain>
    </source>
</reference>
<accession>A0A2T3ARM9</accession>
<name>A0A2T3ARM9_AMORE</name>
<dbReference type="OrthoDB" id="3597003at2759"/>
<sequence length="355" mass="41176">MPSPPVEWLLSDFYKERDDSMLPIFKKSIRVFFFEDNLTPEEISRITEWNCLNKQLLATTKNIRDVEQTIQFLEKWCLRIGPLTSQILDVAVGVCAVLGNDVRIQDVQRVLHEREVYVRKTFFELARAMDVLLRHELKGIESPIRDTTQPNPFDAPLTLIRIWNDDSHTLYTESVGFRCGNWKQCQPVNDFIELGNSEKLLNLKRISDHCEGERSPSDWISFSDNASWILSKFSDSFRSRQGNCRVAVINVASLDRLRIPWQRSDSLVKQFGGTPRSSEEGGVQYAWPGHYLVYGWVPSQCIIKSFTLEEFETLCKHRNIPKGNSLIQYSLLDGKLTNTRKDSTIWQFYPPHKLL</sequence>
<evidence type="ECO:0000313" key="2">
    <source>
        <dbReference type="EMBL" id="PSS09004.1"/>
    </source>
</evidence>